<evidence type="ECO:0000256" key="3">
    <source>
        <dbReference type="ARBA" id="ARBA00022692"/>
    </source>
</evidence>
<evidence type="ECO:0000313" key="8">
    <source>
        <dbReference type="EMBL" id="AQS86654.1"/>
    </source>
</evidence>
<evidence type="ECO:0000256" key="2">
    <source>
        <dbReference type="ARBA" id="ARBA00022448"/>
    </source>
</evidence>
<dbReference type="PANTHER" id="PTHR42718:SF9">
    <property type="entry name" value="MAJOR FACILITATOR SUPERFAMILY MULTIDRUG TRANSPORTER MFSC"/>
    <property type="match status" value="1"/>
</dbReference>
<keyword evidence="2" id="KW-0813">Transport</keyword>
<dbReference type="InterPro" id="IPR036259">
    <property type="entry name" value="MFS_trans_sf"/>
</dbReference>
<reference evidence="8 9" key="1">
    <citation type="submission" date="2016-03" db="EMBL/GenBank/DDBJ databases">
        <title>Acetic acid bacteria sequencing.</title>
        <authorList>
            <person name="Brandt J."/>
            <person name="Jakob F."/>
            <person name="Vogel R.F."/>
        </authorList>
    </citation>
    <scope>NUCLEOTIDE SEQUENCE [LARGE SCALE GENOMIC DNA]</scope>
    <source>
        <strain evidence="8 9">NBRC 101099</strain>
    </source>
</reference>
<name>A0A1U9KLJ2_9PROT</name>
<feature type="transmembrane region" description="Helical" evidence="6">
    <location>
        <begin position="107"/>
        <end position="124"/>
    </location>
</feature>
<feature type="transmembrane region" description="Helical" evidence="6">
    <location>
        <begin position="82"/>
        <end position="101"/>
    </location>
</feature>
<dbReference type="SUPFAM" id="SSF103473">
    <property type="entry name" value="MFS general substrate transporter"/>
    <property type="match status" value="1"/>
</dbReference>
<feature type="transmembrane region" description="Helical" evidence="6">
    <location>
        <begin position="308"/>
        <end position="327"/>
    </location>
</feature>
<evidence type="ECO:0000256" key="6">
    <source>
        <dbReference type="SAM" id="Phobius"/>
    </source>
</evidence>
<feature type="transmembrane region" description="Helical" evidence="6">
    <location>
        <begin position="491"/>
        <end position="513"/>
    </location>
</feature>
<evidence type="ECO:0000313" key="9">
    <source>
        <dbReference type="Proteomes" id="UP000188604"/>
    </source>
</evidence>
<feature type="transmembrane region" description="Helical" evidence="6">
    <location>
        <begin position="402"/>
        <end position="428"/>
    </location>
</feature>
<proteinExistence type="predicted"/>
<feature type="transmembrane region" description="Helical" evidence="6">
    <location>
        <begin position="275"/>
        <end position="296"/>
    </location>
</feature>
<evidence type="ECO:0000259" key="7">
    <source>
        <dbReference type="PROSITE" id="PS50850"/>
    </source>
</evidence>
<dbReference type="KEGG" id="nch:A0U93_00365"/>
<protein>
    <recommendedName>
        <fullName evidence="7">Major facilitator superfamily (MFS) profile domain-containing protein</fullName>
    </recommendedName>
</protein>
<evidence type="ECO:0000256" key="5">
    <source>
        <dbReference type="ARBA" id="ARBA00023136"/>
    </source>
</evidence>
<evidence type="ECO:0000256" key="4">
    <source>
        <dbReference type="ARBA" id="ARBA00022989"/>
    </source>
</evidence>
<dbReference type="EMBL" id="CP014691">
    <property type="protein sequence ID" value="AQS86654.1"/>
    <property type="molecule type" value="Genomic_DNA"/>
</dbReference>
<dbReference type="Gene3D" id="1.20.1720.10">
    <property type="entry name" value="Multidrug resistance protein D"/>
    <property type="match status" value="1"/>
</dbReference>
<dbReference type="Gene3D" id="1.20.1250.20">
    <property type="entry name" value="MFS general substrate transporter like domains"/>
    <property type="match status" value="1"/>
</dbReference>
<accession>A0A1U9KLJ2</accession>
<keyword evidence="3 6" id="KW-0812">Transmembrane</keyword>
<keyword evidence="5 6" id="KW-0472">Membrane</keyword>
<feature type="transmembrane region" description="Helical" evidence="6">
    <location>
        <begin position="343"/>
        <end position="362"/>
    </location>
</feature>
<dbReference type="PROSITE" id="PS50850">
    <property type="entry name" value="MFS"/>
    <property type="match status" value="1"/>
</dbReference>
<dbReference type="GO" id="GO:0022857">
    <property type="term" value="F:transmembrane transporter activity"/>
    <property type="evidence" value="ECO:0007669"/>
    <property type="project" value="InterPro"/>
</dbReference>
<dbReference type="GO" id="GO:0016020">
    <property type="term" value="C:membrane"/>
    <property type="evidence" value="ECO:0007669"/>
    <property type="project" value="UniProtKB-SubCell"/>
</dbReference>
<keyword evidence="9" id="KW-1185">Reference proteome</keyword>
<gene>
    <name evidence="8" type="ORF">A0U93_00365</name>
</gene>
<dbReference type="InterPro" id="IPR020846">
    <property type="entry name" value="MFS_dom"/>
</dbReference>
<organism evidence="8 9">
    <name type="scientific">Neoasaia chiangmaiensis</name>
    <dbReference type="NCBI Taxonomy" id="320497"/>
    <lineage>
        <taxon>Bacteria</taxon>
        <taxon>Pseudomonadati</taxon>
        <taxon>Pseudomonadota</taxon>
        <taxon>Alphaproteobacteria</taxon>
        <taxon>Acetobacterales</taxon>
        <taxon>Acetobacteraceae</taxon>
        <taxon>Neoasaia</taxon>
    </lineage>
</organism>
<evidence type="ECO:0000256" key="1">
    <source>
        <dbReference type="ARBA" id="ARBA00004141"/>
    </source>
</evidence>
<feature type="transmembrane region" description="Helical" evidence="6">
    <location>
        <begin position="368"/>
        <end position="390"/>
    </location>
</feature>
<dbReference type="STRING" id="320497.A0U93_00365"/>
<feature type="transmembrane region" description="Helical" evidence="6">
    <location>
        <begin position="52"/>
        <end position="75"/>
    </location>
</feature>
<feature type="domain" description="Major facilitator superfamily (MFS) profile" evidence="7">
    <location>
        <begin position="16"/>
        <end position="519"/>
    </location>
</feature>
<feature type="transmembrane region" description="Helical" evidence="6">
    <location>
        <begin position="235"/>
        <end position="254"/>
    </location>
</feature>
<dbReference type="Pfam" id="PF07690">
    <property type="entry name" value="MFS_1"/>
    <property type="match status" value="1"/>
</dbReference>
<comment type="subcellular location">
    <subcellularLocation>
        <location evidence="1">Membrane</location>
        <topology evidence="1">Multi-pass membrane protein</topology>
    </subcellularLocation>
</comment>
<dbReference type="Proteomes" id="UP000188604">
    <property type="component" value="Chromosome"/>
</dbReference>
<dbReference type="OrthoDB" id="7254021at2"/>
<dbReference type="InterPro" id="IPR011701">
    <property type="entry name" value="MFS"/>
</dbReference>
<feature type="transmembrane region" description="Helical" evidence="6">
    <location>
        <begin position="168"/>
        <end position="186"/>
    </location>
</feature>
<dbReference type="PANTHER" id="PTHR42718">
    <property type="entry name" value="MAJOR FACILITATOR SUPERFAMILY MULTIDRUG TRANSPORTER MFSC"/>
    <property type="match status" value="1"/>
</dbReference>
<sequence>MQPTPMTLPPQQEKGLLLALGLATGVEFYVADGLNLILVDIAGAMGISLDQASWILTVYTGAMFIGIPLSGWMAAHFGPRRYLIGSVCLFGLSTIGCMISMDFPVFLFWRFIQGLAGSALFTWWRGTIYTVLPKAKRGASMQKTSIRLSLSSACGLLVSGWVTEFLGWRLMFLPALVLAGTAVALLLRHYPDLPPSREERHQRPDWFGAAIAVVSIGALQVVLSRGDVDDWFASSLIRGLSAITAIGCVLFVAWQFSPRNDAPLLHLGVLRDRMSFSAGLLGVPTGMILAGCLFELPEFLRGVMQPDFSASQAGVFMAIYSLMTAFARSQSGKVHARIGQRKGLLVAMLLLIPSMLLINRLMTSGTPPFYYIPALALFAACQTLLLPGIGSGAMSRVSDERFLDAVTIYMTARQFGASLGIALLTVLIDHRLTLHSSRLYEALQTGRDSTASWLRQGAGLLLSHSGLSPERTVEGAIDLLSETGRRQVETLAYADGFLFMATIGVLMVLLIPLMPPTPVKK</sequence>
<keyword evidence="4 6" id="KW-1133">Transmembrane helix</keyword>
<feature type="transmembrane region" description="Helical" evidence="6">
    <location>
        <begin position="206"/>
        <end position="223"/>
    </location>
</feature>
<dbReference type="AlphaFoldDB" id="A0A1U9KLJ2"/>